<feature type="region of interest" description="Disordered" evidence="1">
    <location>
        <begin position="1"/>
        <end position="64"/>
    </location>
</feature>
<feature type="compositionally biased region" description="Basic and acidic residues" evidence="1">
    <location>
        <begin position="14"/>
        <end position="27"/>
    </location>
</feature>
<accession>A0A1G2CLK8</accession>
<gene>
    <name evidence="2" type="ORF">A2390_00935</name>
</gene>
<proteinExistence type="predicted"/>
<organism evidence="2 3">
    <name type="scientific">Candidatus Liptonbacteria bacterium RIFOXYB1_FULL_36_10</name>
    <dbReference type="NCBI Taxonomy" id="1798654"/>
    <lineage>
        <taxon>Bacteria</taxon>
        <taxon>Candidatus Liptoniibacteriota</taxon>
    </lineage>
</organism>
<dbReference type="AlphaFoldDB" id="A0A1G2CLK8"/>
<protein>
    <submittedName>
        <fullName evidence="2">Uncharacterized protein</fullName>
    </submittedName>
</protein>
<comment type="caution">
    <text evidence="2">The sequence shown here is derived from an EMBL/GenBank/DDBJ whole genome shotgun (WGS) entry which is preliminary data.</text>
</comment>
<name>A0A1G2CLK8_9BACT</name>
<dbReference type="Proteomes" id="UP000178599">
    <property type="component" value="Unassembled WGS sequence"/>
</dbReference>
<dbReference type="EMBL" id="MHLE01000038">
    <property type="protein sequence ID" value="OGZ02239.1"/>
    <property type="molecule type" value="Genomic_DNA"/>
</dbReference>
<evidence type="ECO:0000313" key="2">
    <source>
        <dbReference type="EMBL" id="OGZ02239.1"/>
    </source>
</evidence>
<sequence>MSKDRGEVLQNAHNKGEQDQRENDHNPPHSSLMVHFTEFGEQAERHNEENKAYDQGWQNAKKQG</sequence>
<evidence type="ECO:0000256" key="1">
    <source>
        <dbReference type="SAM" id="MobiDB-lite"/>
    </source>
</evidence>
<reference evidence="2 3" key="1">
    <citation type="journal article" date="2016" name="Nat. Commun.">
        <title>Thousands of microbial genomes shed light on interconnected biogeochemical processes in an aquifer system.</title>
        <authorList>
            <person name="Anantharaman K."/>
            <person name="Brown C.T."/>
            <person name="Hug L.A."/>
            <person name="Sharon I."/>
            <person name="Castelle C.J."/>
            <person name="Probst A.J."/>
            <person name="Thomas B.C."/>
            <person name="Singh A."/>
            <person name="Wilkins M.J."/>
            <person name="Karaoz U."/>
            <person name="Brodie E.L."/>
            <person name="Williams K.H."/>
            <person name="Hubbard S.S."/>
            <person name="Banfield J.F."/>
        </authorList>
    </citation>
    <scope>NUCLEOTIDE SEQUENCE [LARGE SCALE GENOMIC DNA]</scope>
</reference>
<feature type="compositionally biased region" description="Basic and acidic residues" evidence="1">
    <location>
        <begin position="42"/>
        <end position="52"/>
    </location>
</feature>
<evidence type="ECO:0000313" key="3">
    <source>
        <dbReference type="Proteomes" id="UP000178599"/>
    </source>
</evidence>